<evidence type="ECO:0000259" key="5">
    <source>
        <dbReference type="Pfam" id="PF00933"/>
    </source>
</evidence>
<keyword evidence="2 6" id="KW-0378">Hydrolase</keyword>
<dbReference type="NCBIfam" id="NF003740">
    <property type="entry name" value="PRK05337.1"/>
    <property type="match status" value="1"/>
</dbReference>
<dbReference type="GO" id="GO:0004563">
    <property type="term" value="F:beta-N-acetylhexosaminidase activity"/>
    <property type="evidence" value="ECO:0007669"/>
    <property type="project" value="UniProtKB-EC"/>
</dbReference>
<dbReference type="InterPro" id="IPR001764">
    <property type="entry name" value="Glyco_hydro_3_N"/>
</dbReference>
<dbReference type="EC" id="3.2.1.52" evidence="6"/>
<dbReference type="PROSITE" id="PS00775">
    <property type="entry name" value="GLYCOSYL_HYDROL_F3"/>
    <property type="match status" value="1"/>
</dbReference>
<name>A0ABW3HLY6_9BACL</name>
<evidence type="ECO:0000256" key="2">
    <source>
        <dbReference type="ARBA" id="ARBA00022801"/>
    </source>
</evidence>
<sequence length="444" mass="47898">MTIKHYAARQMKLTLARFMLIALIIITGCSGAMQNKAEYSGGSIEQPAEARNQASSTSTQPNSNDALINGTNAGEVSPEDAIKAQIGSMTLEEKIGQLMIIGLNGTSPDAFTEEMIRTYKVGGFILYGDNIDNAQQTLALLDGLKELNAADDGIPLLLSVDQEGGRVSRLPDEYRSFPKAMAIGRQDDERYSRSTGQALGVAVKSLGFNMNFAPVLDIHSNPNNPVIGDRAYGTDAAAVTKHGLLAMEGLRSEGVVPVVKHFPGHGDTSVDSHIDLPVVNKSLEQLEQLELVPFREAIRQDADVIMVAHLLLPQLDKDSPSSLSEAVVTGLLREQLQYDGVVVTDDMTMGGITDGYGVADAAVKSIQAGIDLVLIGHNSKDQLAAWKAIKQSVDNGQLSQERLDESVYRILRLKQKYELTDAVIETIHMDSVNEAIEEAMAAPQ</sequence>
<evidence type="ECO:0000256" key="4">
    <source>
        <dbReference type="SAM" id="MobiDB-lite"/>
    </source>
</evidence>
<accession>A0ABW3HLY6</accession>
<evidence type="ECO:0000313" key="6">
    <source>
        <dbReference type="EMBL" id="MFD0958477.1"/>
    </source>
</evidence>
<evidence type="ECO:0000256" key="3">
    <source>
        <dbReference type="ARBA" id="ARBA00023295"/>
    </source>
</evidence>
<dbReference type="SUPFAM" id="SSF51445">
    <property type="entry name" value="(Trans)glycosidases"/>
    <property type="match status" value="1"/>
</dbReference>
<dbReference type="EMBL" id="JBHTJZ010000005">
    <property type="protein sequence ID" value="MFD0958477.1"/>
    <property type="molecule type" value="Genomic_DNA"/>
</dbReference>
<dbReference type="PANTHER" id="PTHR30480">
    <property type="entry name" value="BETA-HEXOSAMINIDASE-RELATED"/>
    <property type="match status" value="1"/>
</dbReference>
<proteinExistence type="inferred from homology"/>
<keyword evidence="7" id="KW-1185">Reference proteome</keyword>
<feature type="compositionally biased region" description="Polar residues" evidence="4">
    <location>
        <begin position="52"/>
        <end position="74"/>
    </location>
</feature>
<comment type="caution">
    <text evidence="6">The sequence shown here is derived from an EMBL/GenBank/DDBJ whole genome shotgun (WGS) entry which is preliminary data.</text>
</comment>
<dbReference type="PROSITE" id="PS51257">
    <property type="entry name" value="PROKAR_LIPOPROTEIN"/>
    <property type="match status" value="1"/>
</dbReference>
<evidence type="ECO:0000256" key="1">
    <source>
        <dbReference type="ARBA" id="ARBA00005336"/>
    </source>
</evidence>
<protein>
    <submittedName>
        <fullName evidence="6">Beta-N-acetylhexosaminidase</fullName>
        <ecNumber evidence="6">3.2.1.52</ecNumber>
    </submittedName>
</protein>
<dbReference type="Proteomes" id="UP001596989">
    <property type="component" value="Unassembled WGS sequence"/>
</dbReference>
<dbReference type="RefSeq" id="WP_377562261.1">
    <property type="nucleotide sequence ID" value="NZ_JBHTJZ010000005.1"/>
</dbReference>
<feature type="domain" description="Glycoside hydrolase family 3 N-terminal" evidence="5">
    <location>
        <begin position="90"/>
        <end position="413"/>
    </location>
</feature>
<dbReference type="InterPro" id="IPR019800">
    <property type="entry name" value="Glyco_hydro_3_AS"/>
</dbReference>
<dbReference type="InterPro" id="IPR017853">
    <property type="entry name" value="GH"/>
</dbReference>
<comment type="similarity">
    <text evidence="1">Belongs to the glycosyl hydrolase 3 family.</text>
</comment>
<dbReference type="InterPro" id="IPR050226">
    <property type="entry name" value="NagZ_Beta-hexosaminidase"/>
</dbReference>
<dbReference type="InterPro" id="IPR036962">
    <property type="entry name" value="Glyco_hydro_3_N_sf"/>
</dbReference>
<dbReference type="Gene3D" id="3.20.20.300">
    <property type="entry name" value="Glycoside hydrolase, family 3, N-terminal domain"/>
    <property type="match status" value="1"/>
</dbReference>
<organism evidence="6 7">
    <name type="scientific">Paenibacillus chungangensis</name>
    <dbReference type="NCBI Taxonomy" id="696535"/>
    <lineage>
        <taxon>Bacteria</taxon>
        <taxon>Bacillati</taxon>
        <taxon>Bacillota</taxon>
        <taxon>Bacilli</taxon>
        <taxon>Bacillales</taxon>
        <taxon>Paenibacillaceae</taxon>
        <taxon>Paenibacillus</taxon>
    </lineage>
</organism>
<dbReference type="Pfam" id="PF00933">
    <property type="entry name" value="Glyco_hydro_3"/>
    <property type="match status" value="1"/>
</dbReference>
<reference evidence="7" key="1">
    <citation type="journal article" date="2019" name="Int. J. Syst. Evol. Microbiol.">
        <title>The Global Catalogue of Microorganisms (GCM) 10K type strain sequencing project: providing services to taxonomists for standard genome sequencing and annotation.</title>
        <authorList>
            <consortium name="The Broad Institute Genomics Platform"/>
            <consortium name="The Broad Institute Genome Sequencing Center for Infectious Disease"/>
            <person name="Wu L."/>
            <person name="Ma J."/>
        </authorList>
    </citation>
    <scope>NUCLEOTIDE SEQUENCE [LARGE SCALE GENOMIC DNA]</scope>
    <source>
        <strain evidence="7">CCUG 59129</strain>
    </source>
</reference>
<feature type="region of interest" description="Disordered" evidence="4">
    <location>
        <begin position="43"/>
        <end position="74"/>
    </location>
</feature>
<evidence type="ECO:0000313" key="7">
    <source>
        <dbReference type="Proteomes" id="UP001596989"/>
    </source>
</evidence>
<dbReference type="PANTHER" id="PTHR30480:SF16">
    <property type="entry name" value="GLYCOSIDE HYDROLASE FAMILY 3 DOMAIN PROTEIN"/>
    <property type="match status" value="1"/>
</dbReference>
<gene>
    <name evidence="6" type="primary">nagZ</name>
    <name evidence="6" type="ORF">ACFQ2I_03665</name>
</gene>
<keyword evidence="3 6" id="KW-0326">Glycosidase</keyword>